<dbReference type="SUPFAM" id="SSF54862">
    <property type="entry name" value="4Fe-4S ferredoxins"/>
    <property type="match status" value="1"/>
</dbReference>
<keyword evidence="7" id="KW-0472">Membrane</keyword>
<evidence type="ECO:0000256" key="6">
    <source>
        <dbReference type="ARBA" id="ARBA00023014"/>
    </source>
</evidence>
<keyword evidence="4" id="KW-0249">Electron transport</keyword>
<keyword evidence="5" id="KW-0408">Iron</keyword>
<dbReference type="NCBIfam" id="TIGR02745">
    <property type="entry name" value="ccoG_rdxA_fixG"/>
    <property type="match status" value="1"/>
</dbReference>
<dbReference type="Pfam" id="PF12801">
    <property type="entry name" value="Fer4_5"/>
    <property type="match status" value="1"/>
</dbReference>
<feature type="transmembrane region" description="Helical" evidence="7">
    <location>
        <begin position="345"/>
        <end position="364"/>
    </location>
</feature>
<dbReference type="InterPro" id="IPR013783">
    <property type="entry name" value="Ig-like_fold"/>
</dbReference>
<evidence type="ECO:0000256" key="3">
    <source>
        <dbReference type="ARBA" id="ARBA00022723"/>
    </source>
</evidence>
<dbReference type="PANTHER" id="PTHR30176:SF3">
    <property type="entry name" value="FERREDOXIN-TYPE PROTEIN NAPH"/>
    <property type="match status" value="1"/>
</dbReference>
<evidence type="ECO:0000313" key="10">
    <source>
        <dbReference type="Proteomes" id="UP000283255"/>
    </source>
</evidence>
<evidence type="ECO:0000256" key="2">
    <source>
        <dbReference type="ARBA" id="ARBA00022485"/>
    </source>
</evidence>
<reference evidence="9 10" key="2">
    <citation type="submission" date="2019-01" db="EMBL/GenBank/DDBJ databases">
        <title>Motilimonas pumilus sp. nov., isolated from the gut of sea cucumber (Apostichopus japonicus).</title>
        <authorList>
            <person name="Wang F.-Q."/>
            <person name="Ren L.-H."/>
            <person name="Lin Y.-W."/>
            <person name="Sun G.-H."/>
            <person name="Du Z.-J."/>
            <person name="Zhao J.-X."/>
            <person name="Liu X.-J."/>
            <person name="Liu L.-J."/>
        </authorList>
    </citation>
    <scope>NUCLEOTIDE SEQUENCE [LARGE SCALE GENOMIC DNA]</scope>
    <source>
        <strain evidence="9 10">PLHSC7-2</strain>
    </source>
</reference>
<dbReference type="InterPro" id="IPR014116">
    <property type="entry name" value="Cyt_c_oxidase_cbb3_FixG"/>
</dbReference>
<dbReference type="Pfam" id="PF13746">
    <property type="entry name" value="Fer4_18"/>
    <property type="match status" value="1"/>
</dbReference>
<dbReference type="GO" id="GO:0051539">
    <property type="term" value="F:4 iron, 4 sulfur cluster binding"/>
    <property type="evidence" value="ECO:0007669"/>
    <property type="project" value="UniProtKB-KW"/>
</dbReference>
<dbReference type="InterPro" id="IPR017896">
    <property type="entry name" value="4Fe4S_Fe-S-bd"/>
</dbReference>
<keyword evidence="3" id="KW-0479">Metal-binding</keyword>
<reference evidence="9 10" key="1">
    <citation type="submission" date="2018-09" db="EMBL/GenBank/DDBJ databases">
        <authorList>
            <person name="Wang F."/>
        </authorList>
    </citation>
    <scope>NUCLEOTIDE SEQUENCE [LARGE SCALE GENOMIC DNA]</scope>
    <source>
        <strain evidence="9 10">PLHSC7-2</strain>
    </source>
</reference>
<dbReference type="InterPro" id="IPR051684">
    <property type="entry name" value="Electron_Trans/Redox"/>
</dbReference>
<keyword evidence="6" id="KW-0411">Iron-sulfur</keyword>
<evidence type="ECO:0000256" key="7">
    <source>
        <dbReference type="SAM" id="Phobius"/>
    </source>
</evidence>
<dbReference type="Pfam" id="PF11614">
    <property type="entry name" value="FixG_C"/>
    <property type="match status" value="1"/>
</dbReference>
<keyword evidence="7" id="KW-1133">Transmembrane helix</keyword>
<accession>A0A418YHC2</accession>
<dbReference type="AlphaFoldDB" id="A0A418YHC2"/>
<dbReference type="PROSITE" id="PS00198">
    <property type="entry name" value="4FE4S_FER_1"/>
    <property type="match status" value="1"/>
</dbReference>
<sequence length="477" mass="54231">MSEKNSVNKIDVKELPSKGTKANKKASVDRYDPGSTIYVRSVKGVFQRLRKVIGWFLLGLFIALPMLRWDGRQAVLFDIDQDRYHIFWLTIFPQDLTLLAGVFIIAAFALFFFTTYLGRVWCGYTCPQTVWTFIFIWFEELFEGKANKRKKLDQSPWSGNKIWRKTAKHTAWWAVSILTGLAFASYFVPVEQLYSRFFTFNASFAVTFWVLFFATCTYLNAGWMRSIVCTHMCPYARFQSSMFDKDTFIVGYDESRGETRGPRSRKADPKALGLGDCIDCDLCVQVCPTGIDIRDGLQYECINCGACIDACDNTMTRMGYDKGLIAYTTEHKLQGQKTDVVRPKIIGYGLVLLAMCGLFVWNLMSISSIGFDILRDRNALYRETIEGLVENTYTFKVINKTPQTQTYRLSVTGLTDPHWVGPTELTIASGEVFSQPISVSVDPYDLNKSVSKVQFTIEQVGADERVSKETSFFSGGR</sequence>
<dbReference type="Gene3D" id="2.60.40.10">
    <property type="entry name" value="Immunoglobulins"/>
    <property type="match status" value="1"/>
</dbReference>
<protein>
    <submittedName>
        <fullName evidence="9">Cytochrome c oxidase accessory protein CcoG</fullName>
    </submittedName>
</protein>
<feature type="transmembrane region" description="Helical" evidence="7">
    <location>
        <begin position="170"/>
        <end position="188"/>
    </location>
</feature>
<proteinExistence type="predicted"/>
<feature type="transmembrane region" description="Helical" evidence="7">
    <location>
        <begin position="52"/>
        <end position="69"/>
    </location>
</feature>
<dbReference type="PROSITE" id="PS51379">
    <property type="entry name" value="4FE4S_FER_2"/>
    <property type="match status" value="1"/>
</dbReference>
<evidence type="ECO:0000256" key="4">
    <source>
        <dbReference type="ARBA" id="ARBA00022982"/>
    </source>
</evidence>
<feature type="domain" description="4Fe-4S ferredoxin-type" evidence="8">
    <location>
        <begin position="268"/>
        <end position="296"/>
    </location>
</feature>
<feature type="transmembrane region" description="Helical" evidence="7">
    <location>
        <begin position="200"/>
        <end position="221"/>
    </location>
</feature>
<organism evidence="9 10">
    <name type="scientific">Motilimonas pumila</name>
    <dbReference type="NCBI Taxonomy" id="2303987"/>
    <lineage>
        <taxon>Bacteria</taxon>
        <taxon>Pseudomonadati</taxon>
        <taxon>Pseudomonadota</taxon>
        <taxon>Gammaproteobacteria</taxon>
        <taxon>Alteromonadales</taxon>
        <taxon>Alteromonadales genera incertae sedis</taxon>
        <taxon>Motilimonas</taxon>
    </lineage>
</organism>
<dbReference type="GO" id="GO:0005886">
    <property type="term" value="C:plasma membrane"/>
    <property type="evidence" value="ECO:0007669"/>
    <property type="project" value="TreeGrafter"/>
</dbReference>
<keyword evidence="10" id="KW-1185">Reference proteome</keyword>
<evidence type="ECO:0000256" key="1">
    <source>
        <dbReference type="ARBA" id="ARBA00022448"/>
    </source>
</evidence>
<keyword evidence="2" id="KW-0004">4Fe-4S</keyword>
<evidence type="ECO:0000313" key="9">
    <source>
        <dbReference type="EMBL" id="RJG49447.1"/>
    </source>
</evidence>
<evidence type="ECO:0000259" key="8">
    <source>
        <dbReference type="PROSITE" id="PS51379"/>
    </source>
</evidence>
<dbReference type="GO" id="GO:0046872">
    <property type="term" value="F:metal ion binding"/>
    <property type="evidence" value="ECO:0007669"/>
    <property type="project" value="UniProtKB-KW"/>
</dbReference>
<keyword evidence="7" id="KW-0812">Transmembrane</keyword>
<dbReference type="InterPro" id="IPR032879">
    <property type="entry name" value="FixG_C"/>
</dbReference>
<keyword evidence="1" id="KW-0813">Transport</keyword>
<gene>
    <name evidence="9" type="primary">ccoG</name>
    <name evidence="9" type="ORF">D1Z90_05680</name>
</gene>
<dbReference type="EMBL" id="QZCH01000004">
    <property type="protein sequence ID" value="RJG49447.1"/>
    <property type="molecule type" value="Genomic_DNA"/>
</dbReference>
<name>A0A418YHC2_9GAMM</name>
<evidence type="ECO:0000256" key="5">
    <source>
        <dbReference type="ARBA" id="ARBA00023004"/>
    </source>
</evidence>
<dbReference type="InterPro" id="IPR017900">
    <property type="entry name" value="4Fe4S_Fe_S_CS"/>
</dbReference>
<feature type="transmembrane region" description="Helical" evidence="7">
    <location>
        <begin position="96"/>
        <end position="117"/>
    </location>
</feature>
<dbReference type="OrthoDB" id="9811700at2"/>
<comment type="caution">
    <text evidence="9">The sequence shown here is derived from an EMBL/GenBank/DDBJ whole genome shotgun (WGS) entry which is preliminary data.</text>
</comment>
<dbReference type="Proteomes" id="UP000283255">
    <property type="component" value="Unassembled WGS sequence"/>
</dbReference>
<dbReference type="PANTHER" id="PTHR30176">
    <property type="entry name" value="FERREDOXIN-TYPE PROTEIN NAPH"/>
    <property type="match status" value="1"/>
</dbReference>